<name>A0ABP9QHP1_9RHOO</name>
<comment type="caution">
    <text evidence="1">The sequence shown here is derived from an EMBL/GenBank/DDBJ whole genome shotgun (WGS) entry which is preliminary data.</text>
</comment>
<dbReference type="EMBL" id="BAABLD010000005">
    <property type="protein sequence ID" value="GAA5162139.1"/>
    <property type="molecule type" value="Genomic_DNA"/>
</dbReference>
<gene>
    <name evidence="1" type="ORF">GCM10025770_12520</name>
</gene>
<organism evidence="1 2">
    <name type="scientific">Viridibacterium curvum</name>
    <dbReference type="NCBI Taxonomy" id="1101404"/>
    <lineage>
        <taxon>Bacteria</taxon>
        <taxon>Pseudomonadati</taxon>
        <taxon>Pseudomonadota</taxon>
        <taxon>Betaproteobacteria</taxon>
        <taxon>Rhodocyclales</taxon>
        <taxon>Rhodocyclaceae</taxon>
        <taxon>Viridibacterium</taxon>
    </lineage>
</organism>
<sequence length="139" mass="15422">MLEISMSNLPLPEQFEINEAWVAFKLNTSPIFTKEDGEFNCFSLMDAASGFILSTSFVSVLATSLPAEDVIKMMEEAHAHKHEWPKLLLCQSGQAVDAMIEKAERLGISVRVVPESQLDVFVSDAKEGFNERFGSGDLH</sequence>
<evidence type="ECO:0000313" key="2">
    <source>
        <dbReference type="Proteomes" id="UP001500547"/>
    </source>
</evidence>
<proteinExistence type="predicted"/>
<dbReference type="Proteomes" id="UP001500547">
    <property type="component" value="Unassembled WGS sequence"/>
</dbReference>
<reference evidence="2" key="1">
    <citation type="journal article" date="2019" name="Int. J. Syst. Evol. Microbiol.">
        <title>The Global Catalogue of Microorganisms (GCM) 10K type strain sequencing project: providing services to taxonomists for standard genome sequencing and annotation.</title>
        <authorList>
            <consortium name="The Broad Institute Genomics Platform"/>
            <consortium name="The Broad Institute Genome Sequencing Center for Infectious Disease"/>
            <person name="Wu L."/>
            <person name="Ma J."/>
        </authorList>
    </citation>
    <scope>NUCLEOTIDE SEQUENCE [LARGE SCALE GENOMIC DNA]</scope>
    <source>
        <strain evidence="2">JCM 18715</strain>
    </source>
</reference>
<protein>
    <submittedName>
        <fullName evidence="1">Uncharacterized protein</fullName>
    </submittedName>
</protein>
<evidence type="ECO:0000313" key="1">
    <source>
        <dbReference type="EMBL" id="GAA5162139.1"/>
    </source>
</evidence>
<accession>A0ABP9QHP1</accession>
<keyword evidence="2" id="KW-1185">Reference proteome</keyword>